<feature type="transmembrane region" description="Helical" evidence="12">
    <location>
        <begin position="730"/>
        <end position="755"/>
    </location>
</feature>
<evidence type="ECO:0000259" key="13">
    <source>
        <dbReference type="Pfam" id="PF01435"/>
    </source>
</evidence>
<dbReference type="EMBL" id="JBHSFP010000010">
    <property type="protein sequence ID" value="MFC4532572.1"/>
    <property type="molecule type" value="Genomic_DNA"/>
</dbReference>
<feature type="transmembrane region" description="Helical" evidence="12">
    <location>
        <begin position="33"/>
        <end position="57"/>
    </location>
</feature>
<feature type="transmembrane region" description="Helical" evidence="12">
    <location>
        <begin position="464"/>
        <end position="484"/>
    </location>
</feature>
<comment type="cofactor">
    <cofactor evidence="1">
        <name>Zn(2+)</name>
        <dbReference type="ChEBI" id="CHEBI:29105"/>
    </cofactor>
</comment>
<dbReference type="EC" id="3.4.24.-" evidence="14"/>
<dbReference type="InterPro" id="IPR050083">
    <property type="entry name" value="HtpX_protease"/>
</dbReference>
<keyword evidence="3" id="KW-0645">Protease</keyword>
<gene>
    <name evidence="14" type="ORF">ACFO60_17495</name>
</gene>
<feature type="transmembrane region" description="Helical" evidence="12">
    <location>
        <begin position="430"/>
        <end position="452"/>
    </location>
</feature>
<evidence type="ECO:0000256" key="8">
    <source>
        <dbReference type="ARBA" id="ARBA00022989"/>
    </source>
</evidence>
<feature type="transmembrane region" description="Helical" evidence="12">
    <location>
        <begin position="269"/>
        <end position="288"/>
    </location>
</feature>
<keyword evidence="15" id="KW-1185">Reference proteome</keyword>
<keyword evidence="4 12" id="KW-0812">Transmembrane</keyword>
<evidence type="ECO:0000256" key="7">
    <source>
        <dbReference type="ARBA" id="ARBA00022833"/>
    </source>
</evidence>
<evidence type="ECO:0000256" key="3">
    <source>
        <dbReference type="ARBA" id="ARBA00022670"/>
    </source>
</evidence>
<feature type="transmembrane region" description="Helical" evidence="12">
    <location>
        <begin position="681"/>
        <end position="700"/>
    </location>
</feature>
<protein>
    <submittedName>
        <fullName evidence="14">M48 family metallopeptidase</fullName>
        <ecNumber evidence="14">3.4.24.-</ecNumber>
    </submittedName>
</protein>
<dbReference type="Proteomes" id="UP001596004">
    <property type="component" value="Unassembled WGS sequence"/>
</dbReference>
<comment type="caution">
    <text evidence="14">The sequence shown here is derived from an EMBL/GenBank/DDBJ whole genome shotgun (WGS) entry which is preliminary data.</text>
</comment>
<reference evidence="15" key="1">
    <citation type="journal article" date="2019" name="Int. J. Syst. Evol. Microbiol.">
        <title>The Global Catalogue of Microorganisms (GCM) 10K type strain sequencing project: providing services to taxonomists for standard genome sequencing and annotation.</title>
        <authorList>
            <consortium name="The Broad Institute Genomics Platform"/>
            <consortium name="The Broad Institute Genome Sequencing Center for Infectious Disease"/>
            <person name="Wu L."/>
            <person name="Ma J."/>
        </authorList>
    </citation>
    <scope>NUCLEOTIDE SEQUENCE [LARGE SCALE GENOMIC DNA]</scope>
    <source>
        <strain evidence="15">CGMCC 4.7132</strain>
    </source>
</reference>
<evidence type="ECO:0000256" key="9">
    <source>
        <dbReference type="ARBA" id="ARBA00023049"/>
    </source>
</evidence>
<name>A0ABV9CIT6_9ACTN</name>
<feature type="transmembrane region" description="Helical" evidence="12">
    <location>
        <begin position="650"/>
        <end position="669"/>
    </location>
</feature>
<evidence type="ECO:0000313" key="14">
    <source>
        <dbReference type="EMBL" id="MFC4532572.1"/>
    </source>
</evidence>
<dbReference type="RefSeq" id="WP_380841409.1">
    <property type="nucleotide sequence ID" value="NZ_JBHSFP010000010.1"/>
</dbReference>
<evidence type="ECO:0000256" key="11">
    <source>
        <dbReference type="SAM" id="MobiDB-lite"/>
    </source>
</evidence>
<dbReference type="Gene3D" id="3.30.2010.10">
    <property type="entry name" value="Metalloproteases ('zincins'), catalytic domain"/>
    <property type="match status" value="1"/>
</dbReference>
<proteinExistence type="predicted"/>
<evidence type="ECO:0000256" key="12">
    <source>
        <dbReference type="SAM" id="Phobius"/>
    </source>
</evidence>
<feature type="compositionally biased region" description="Low complexity" evidence="11">
    <location>
        <begin position="1"/>
        <end position="15"/>
    </location>
</feature>
<evidence type="ECO:0000256" key="2">
    <source>
        <dbReference type="ARBA" id="ARBA00022475"/>
    </source>
</evidence>
<organism evidence="14 15">
    <name type="scientific">Sphaerisporangium dianthi</name>
    <dbReference type="NCBI Taxonomy" id="1436120"/>
    <lineage>
        <taxon>Bacteria</taxon>
        <taxon>Bacillati</taxon>
        <taxon>Actinomycetota</taxon>
        <taxon>Actinomycetes</taxon>
        <taxon>Streptosporangiales</taxon>
        <taxon>Streptosporangiaceae</taxon>
        <taxon>Sphaerisporangium</taxon>
    </lineage>
</organism>
<keyword evidence="8 12" id="KW-1133">Transmembrane helix</keyword>
<keyword evidence="2" id="KW-1003">Cell membrane</keyword>
<feature type="transmembrane region" description="Helical" evidence="12">
    <location>
        <begin position="113"/>
        <end position="132"/>
    </location>
</feature>
<feature type="transmembrane region" description="Helical" evidence="12">
    <location>
        <begin position="504"/>
        <end position="525"/>
    </location>
</feature>
<accession>A0ABV9CIT6</accession>
<feature type="transmembrane region" description="Helical" evidence="12">
    <location>
        <begin position="609"/>
        <end position="630"/>
    </location>
</feature>
<feature type="region of interest" description="Disordered" evidence="11">
    <location>
        <begin position="1"/>
        <end position="26"/>
    </location>
</feature>
<keyword evidence="5" id="KW-0479">Metal-binding</keyword>
<sequence>MTTAAAPGRPAGHPGPARHSRGRPHPAPPGTTVLFGLLISTVLVTSSIIYMFLWTLVVPANGVRMGTVMRACFAKESALQSLPDTAENISRYADAVRRIAECVRPTYLDQISWGVYGTGVLFGVAALIYWAYPLWFVRRRALTPILREDCPELADYLAELSRSAGLDRAPVFLLAPYAATSGGLAFGRVRRRYVQLDAGLVAGYTTDRARFRAVVLHELAHLRNRDVDTTYLTMAIWWSFVALALAPMVAVSVHPLLFRAPLQWRFPGVGSSISFGLVAPVLVGLVYLTRNAILRVRELHADARVTESAADGHEGTSPALRALVNELKPPGRWRAAFGTHPHPRRRIHAIDDPAAMLAPRLWQPFAAGLATAMISVNLRYILLQALPTPAVFATVCTGVICVLGLAGPLVVTVWRAAVHAPDRRVPPRPLLAMAAMLVAGVLLGEQLSWLSIYTQWTQLTSRGAATLLVTTVLLLFGAVTLAVWTSSVARAVLSSATGGPRRALPAVVAGGTAAFAVWFGVWIAWHDTQELLSSGLLDLTALARTGVPGWYLTVTQWVTYANQALLYLIYNSLTLPTLALLWLVPIMVSAHRRRSHVHARPHPYRIGSALACGLAGAALFTAAGAVLVYALKNGVPIAARRDVERFPYLVYANFVALAVAAQAAVALLVSARSLRHRPVLVPLAVMVTGLLSTAVMQLGLNTLSRCVDLYDSRPQPCFRVPDVVFTTNTVHVVMVAGVVAAVPAALLGALVRALLDRLRPPRAKIGHRFHGSRRSAMRDASADVVTLVMVILIVAALLEAPYASSMWIG</sequence>
<feature type="domain" description="Peptidase M48" evidence="13">
    <location>
        <begin position="184"/>
        <end position="353"/>
    </location>
</feature>
<dbReference type="GO" id="GO:0016787">
    <property type="term" value="F:hydrolase activity"/>
    <property type="evidence" value="ECO:0007669"/>
    <property type="project" value="UniProtKB-KW"/>
</dbReference>
<keyword evidence="6 14" id="KW-0378">Hydrolase</keyword>
<dbReference type="InterPro" id="IPR001915">
    <property type="entry name" value="Peptidase_M48"/>
</dbReference>
<keyword evidence="7" id="KW-0862">Zinc</keyword>
<dbReference type="PANTHER" id="PTHR43221:SF2">
    <property type="entry name" value="PROTEASE HTPX HOMOLOG"/>
    <property type="match status" value="1"/>
</dbReference>
<dbReference type="PANTHER" id="PTHR43221">
    <property type="entry name" value="PROTEASE HTPX"/>
    <property type="match status" value="1"/>
</dbReference>
<evidence type="ECO:0000256" key="10">
    <source>
        <dbReference type="ARBA" id="ARBA00023136"/>
    </source>
</evidence>
<evidence type="ECO:0000256" key="4">
    <source>
        <dbReference type="ARBA" id="ARBA00022692"/>
    </source>
</evidence>
<dbReference type="Pfam" id="PF01435">
    <property type="entry name" value="Peptidase_M48"/>
    <property type="match status" value="1"/>
</dbReference>
<evidence type="ECO:0000256" key="6">
    <source>
        <dbReference type="ARBA" id="ARBA00022801"/>
    </source>
</evidence>
<keyword evidence="10 12" id="KW-0472">Membrane</keyword>
<keyword evidence="9" id="KW-0482">Metalloprotease</keyword>
<evidence type="ECO:0000256" key="5">
    <source>
        <dbReference type="ARBA" id="ARBA00022723"/>
    </source>
</evidence>
<evidence type="ECO:0000313" key="15">
    <source>
        <dbReference type="Proteomes" id="UP001596004"/>
    </source>
</evidence>
<feature type="transmembrane region" description="Helical" evidence="12">
    <location>
        <begin position="564"/>
        <end position="588"/>
    </location>
</feature>
<feature type="transmembrane region" description="Helical" evidence="12">
    <location>
        <begin position="392"/>
        <end position="418"/>
    </location>
</feature>
<feature type="transmembrane region" description="Helical" evidence="12">
    <location>
        <begin position="231"/>
        <end position="257"/>
    </location>
</feature>
<evidence type="ECO:0000256" key="1">
    <source>
        <dbReference type="ARBA" id="ARBA00001947"/>
    </source>
</evidence>
<feature type="transmembrane region" description="Helical" evidence="12">
    <location>
        <begin position="776"/>
        <end position="798"/>
    </location>
</feature>